<dbReference type="RefSeq" id="WP_102774915.1">
    <property type="nucleotide sequence ID" value="NZ_POQS01000006.1"/>
</dbReference>
<evidence type="ECO:0000313" key="2">
    <source>
        <dbReference type="Proteomes" id="UP000235994"/>
    </source>
</evidence>
<dbReference type="EMBL" id="POQS01000006">
    <property type="protein sequence ID" value="PND31842.1"/>
    <property type="molecule type" value="Genomic_DNA"/>
</dbReference>
<sequence>MLRLIAAATQEPVTVEQVKRLLHIDHDALDEDIPGVITAARELVERRTGFALAEASYEWTPVGGRVSPLPIWPGETTSEAGVLPILFTSKPGPVPEPLKLAIIMLVGDMIENPEAAGEKVLHQNPGFARLVFPYTRVLP</sequence>
<comment type="caution">
    <text evidence="1">The sequence shown here is derived from an EMBL/GenBank/DDBJ whole genome shotgun (WGS) entry which is preliminary data.</text>
</comment>
<evidence type="ECO:0000313" key="1">
    <source>
        <dbReference type="EMBL" id="PND31842.1"/>
    </source>
</evidence>
<dbReference type="AlphaFoldDB" id="A0A2N8KEG0"/>
<accession>A0A2N8KEG0</accession>
<dbReference type="CDD" id="cd08054">
    <property type="entry name" value="gp6"/>
    <property type="match status" value="1"/>
</dbReference>
<gene>
    <name evidence="1" type="ORF">C1I89_23860</name>
</gene>
<name>A0A2N8KEG0_9BURK</name>
<keyword evidence="2" id="KW-1185">Reference proteome</keyword>
<evidence type="ECO:0008006" key="3">
    <source>
        <dbReference type="Google" id="ProtNLM"/>
    </source>
</evidence>
<reference evidence="1 2" key="1">
    <citation type="submission" date="2018-01" db="EMBL/GenBank/DDBJ databases">
        <title>The draft genome of an aniline degradation strain ANB-1.</title>
        <authorList>
            <person name="Zhang L."/>
            <person name="Jiang J."/>
        </authorList>
    </citation>
    <scope>NUCLEOTIDE SEQUENCE [LARGE SCALE GENOMIC DNA]</scope>
    <source>
        <strain evidence="1 2">ANB-1</strain>
    </source>
</reference>
<dbReference type="Proteomes" id="UP000235994">
    <property type="component" value="Unassembled WGS sequence"/>
</dbReference>
<dbReference type="Gene3D" id="1.10.3230.30">
    <property type="entry name" value="Phage gp6-like head-tail connector protein"/>
    <property type="match status" value="1"/>
</dbReference>
<proteinExistence type="predicted"/>
<organism evidence="1 2">
    <name type="scientific">Achromobacter pulmonis</name>
    <dbReference type="NCBI Taxonomy" id="1389932"/>
    <lineage>
        <taxon>Bacteria</taxon>
        <taxon>Pseudomonadati</taxon>
        <taxon>Pseudomonadota</taxon>
        <taxon>Betaproteobacteria</taxon>
        <taxon>Burkholderiales</taxon>
        <taxon>Alcaligenaceae</taxon>
        <taxon>Achromobacter</taxon>
    </lineage>
</organism>
<dbReference type="InterPro" id="IPR021146">
    <property type="entry name" value="Phage_gp6-like_head-tail"/>
</dbReference>
<dbReference type="Pfam" id="PF05135">
    <property type="entry name" value="Phage_connect_1"/>
    <property type="match status" value="1"/>
</dbReference>
<protein>
    <recommendedName>
        <fullName evidence="3">Phage gp6-like head-tail connector protein</fullName>
    </recommendedName>
</protein>